<name>A0A8J3NES2_9ACTN</name>
<dbReference type="PROSITE" id="PS51257">
    <property type="entry name" value="PROKAR_LIPOPROTEIN"/>
    <property type="match status" value="1"/>
</dbReference>
<accession>A0A8J3NES2</accession>
<dbReference type="PANTHER" id="PTHR30632:SF16">
    <property type="entry name" value="MOLYBDATE_TUNGSTATE-BINDING PROTEIN WTPA"/>
    <property type="match status" value="1"/>
</dbReference>
<comment type="caution">
    <text evidence="3">The sequence shown here is derived from an EMBL/GenBank/DDBJ whole genome shotgun (WGS) entry which is preliminary data.</text>
</comment>
<dbReference type="SUPFAM" id="SSF53850">
    <property type="entry name" value="Periplasmic binding protein-like II"/>
    <property type="match status" value="1"/>
</dbReference>
<proteinExistence type="inferred from homology"/>
<reference evidence="3" key="1">
    <citation type="submission" date="2021-01" db="EMBL/GenBank/DDBJ databases">
        <title>Whole genome shotgun sequence of Actinocatenispora rupis NBRC 107355.</title>
        <authorList>
            <person name="Komaki H."/>
            <person name="Tamura T."/>
        </authorList>
    </citation>
    <scope>NUCLEOTIDE SEQUENCE</scope>
    <source>
        <strain evidence="3">NBRC 107355</strain>
    </source>
</reference>
<feature type="chain" id="PRO_5038669525" description="Molybdate/tungstate transport system substrate-binding protein" evidence="2">
    <location>
        <begin position="20"/>
        <end position="283"/>
    </location>
</feature>
<organism evidence="3 4">
    <name type="scientific">Actinocatenispora rupis</name>
    <dbReference type="NCBI Taxonomy" id="519421"/>
    <lineage>
        <taxon>Bacteria</taxon>
        <taxon>Bacillati</taxon>
        <taxon>Actinomycetota</taxon>
        <taxon>Actinomycetes</taxon>
        <taxon>Micromonosporales</taxon>
        <taxon>Micromonosporaceae</taxon>
        <taxon>Actinocatenispora</taxon>
    </lineage>
</organism>
<evidence type="ECO:0000313" key="3">
    <source>
        <dbReference type="EMBL" id="GID16386.1"/>
    </source>
</evidence>
<evidence type="ECO:0000256" key="1">
    <source>
        <dbReference type="ARBA" id="ARBA00009438"/>
    </source>
</evidence>
<dbReference type="AlphaFoldDB" id="A0A8J3NES2"/>
<evidence type="ECO:0008006" key="5">
    <source>
        <dbReference type="Google" id="ProtNLM"/>
    </source>
</evidence>
<protein>
    <recommendedName>
        <fullName evidence="5">Molybdate/tungstate transport system substrate-binding protein</fullName>
    </recommendedName>
</protein>
<comment type="similarity">
    <text evidence="1">Belongs to the bacterial solute-binding protein 1 family. WtpA subfamily.</text>
</comment>
<evidence type="ECO:0000256" key="2">
    <source>
        <dbReference type="SAM" id="SignalP"/>
    </source>
</evidence>
<dbReference type="Proteomes" id="UP000612808">
    <property type="component" value="Unassembled WGS sequence"/>
</dbReference>
<dbReference type="GO" id="GO:0015689">
    <property type="term" value="P:molybdate ion transport"/>
    <property type="evidence" value="ECO:0007669"/>
    <property type="project" value="TreeGrafter"/>
</dbReference>
<sequence length="283" mass="29333">MRLPRTVLALVAAFTLVTACSSGGGSTTSDATHHGTVTVLYAGSLVNLMEKTVGPGFDAKTGYTFRGEGKGSQALANEITGKVTRADVFVSASPKVNDSLKGWVTWYATFGSAPLVLGYNAKSRFAHDLKTKPWQQVVKEPGFRLGRTDPKLDPKGKLSVQALRQVGLGSMAQGTDGVYPEEALVGRLESGQLDAGFFYTSESTEAHLPTVGLGAVKLAATYTVTVLRKAPQPAGASAFVSYLLGPDGAAAMKAHGLTVQTPPTVTGDAGAVPSPVAATIRHG</sequence>
<dbReference type="GO" id="GO:0030973">
    <property type="term" value="F:molybdate ion binding"/>
    <property type="evidence" value="ECO:0007669"/>
    <property type="project" value="TreeGrafter"/>
</dbReference>
<gene>
    <name evidence="3" type="ORF">Aru02nite_72750</name>
</gene>
<feature type="signal peptide" evidence="2">
    <location>
        <begin position="1"/>
        <end position="19"/>
    </location>
</feature>
<dbReference type="InterPro" id="IPR050682">
    <property type="entry name" value="ModA/WtpA"/>
</dbReference>
<keyword evidence="4" id="KW-1185">Reference proteome</keyword>
<dbReference type="Gene3D" id="3.40.190.10">
    <property type="entry name" value="Periplasmic binding protein-like II"/>
    <property type="match status" value="2"/>
</dbReference>
<evidence type="ECO:0000313" key="4">
    <source>
        <dbReference type="Proteomes" id="UP000612808"/>
    </source>
</evidence>
<keyword evidence="2" id="KW-0732">Signal</keyword>
<dbReference type="PANTHER" id="PTHR30632">
    <property type="entry name" value="MOLYBDATE-BINDING PERIPLASMIC PROTEIN"/>
    <property type="match status" value="1"/>
</dbReference>
<dbReference type="EMBL" id="BOMB01000060">
    <property type="protein sequence ID" value="GID16386.1"/>
    <property type="molecule type" value="Genomic_DNA"/>
</dbReference>
<dbReference type="RefSeq" id="WP_203665059.1">
    <property type="nucleotide sequence ID" value="NZ_BAAAZM010000040.1"/>
</dbReference>
<dbReference type="Pfam" id="PF13531">
    <property type="entry name" value="SBP_bac_11"/>
    <property type="match status" value="1"/>
</dbReference>